<dbReference type="RefSeq" id="XP_019044975.1">
    <property type="nucleotide sequence ID" value="XM_019193498.1"/>
</dbReference>
<evidence type="ECO:0000259" key="1">
    <source>
        <dbReference type="Pfam" id="PF01370"/>
    </source>
</evidence>
<dbReference type="STRING" id="1296100.A0A1B9FYR7"/>
<proteinExistence type="predicted"/>
<dbReference type="Gene3D" id="3.40.50.720">
    <property type="entry name" value="NAD(P)-binding Rossmann-like Domain"/>
    <property type="match status" value="1"/>
</dbReference>
<dbReference type="KEGG" id="kbi:30211290"/>
<feature type="domain" description="NAD-dependent epimerase/dehydratase" evidence="1">
    <location>
        <begin position="3"/>
        <end position="212"/>
    </location>
</feature>
<gene>
    <name evidence="2" type="ORF">I302_06891</name>
    <name evidence="3" type="ORF">I302_107371</name>
</gene>
<dbReference type="VEuPathDB" id="FungiDB:I302_06891"/>
<dbReference type="EMBL" id="CP144546">
    <property type="protein sequence ID" value="WVW85333.1"/>
    <property type="molecule type" value="Genomic_DNA"/>
</dbReference>
<dbReference type="Pfam" id="PF01370">
    <property type="entry name" value="Epimerase"/>
    <property type="match status" value="1"/>
</dbReference>
<accession>A0A1B9FYR7</accession>
<reference evidence="2" key="1">
    <citation type="submission" date="2013-07" db="EMBL/GenBank/DDBJ databases">
        <title>The Genome Sequence of Cryptococcus bestiolae CBS10118.</title>
        <authorList>
            <consortium name="The Broad Institute Genome Sequencing Platform"/>
            <person name="Cuomo C."/>
            <person name="Litvintseva A."/>
            <person name="Chen Y."/>
            <person name="Heitman J."/>
            <person name="Sun S."/>
            <person name="Springer D."/>
            <person name="Dromer F."/>
            <person name="Young S.K."/>
            <person name="Zeng Q."/>
            <person name="Gargeya S."/>
            <person name="Fitzgerald M."/>
            <person name="Abouelleil A."/>
            <person name="Alvarado L."/>
            <person name="Berlin A.M."/>
            <person name="Chapman S.B."/>
            <person name="Dewar J."/>
            <person name="Goldberg J."/>
            <person name="Griggs A."/>
            <person name="Gujja S."/>
            <person name="Hansen M."/>
            <person name="Howarth C."/>
            <person name="Imamovic A."/>
            <person name="Larimer J."/>
            <person name="McCowan C."/>
            <person name="Murphy C."/>
            <person name="Pearson M."/>
            <person name="Priest M."/>
            <person name="Roberts A."/>
            <person name="Saif S."/>
            <person name="Shea T."/>
            <person name="Sykes S."/>
            <person name="Wortman J."/>
            <person name="Nusbaum C."/>
            <person name="Birren B."/>
        </authorList>
    </citation>
    <scope>NUCLEOTIDE SEQUENCE [LARGE SCALE GENOMIC DNA]</scope>
    <source>
        <strain evidence="2">CBS 10118</strain>
    </source>
</reference>
<reference evidence="3" key="4">
    <citation type="submission" date="2024-02" db="EMBL/GenBank/DDBJ databases">
        <title>Comparative genomics of Cryptococcus and Kwoniella reveals pathogenesis evolution and contrasting modes of karyotype evolution via chromosome fusion or intercentromeric recombination.</title>
        <authorList>
            <person name="Coelho M.A."/>
            <person name="David-Palma M."/>
            <person name="Shea T."/>
            <person name="Bowers K."/>
            <person name="McGinley-Smith S."/>
            <person name="Mohammad A.W."/>
            <person name="Gnirke A."/>
            <person name="Yurkov A.M."/>
            <person name="Nowrousian M."/>
            <person name="Sun S."/>
            <person name="Cuomo C.A."/>
            <person name="Heitman J."/>
        </authorList>
    </citation>
    <scope>NUCLEOTIDE SEQUENCE</scope>
    <source>
        <strain evidence="3">CBS 10118</strain>
    </source>
</reference>
<protein>
    <recommendedName>
        <fullName evidence="1">NAD-dependent epimerase/dehydratase domain-containing protein</fullName>
    </recommendedName>
</protein>
<reference evidence="2" key="3">
    <citation type="submission" date="2014-01" db="EMBL/GenBank/DDBJ databases">
        <title>Evolution of pathogenesis and genome organization in the Tremellales.</title>
        <authorList>
            <person name="Cuomo C."/>
            <person name="Litvintseva A."/>
            <person name="Heitman J."/>
            <person name="Chen Y."/>
            <person name="Sun S."/>
            <person name="Springer D."/>
            <person name="Dromer F."/>
            <person name="Young S."/>
            <person name="Zeng Q."/>
            <person name="Chapman S."/>
            <person name="Gujja S."/>
            <person name="Saif S."/>
            <person name="Birren B."/>
        </authorList>
    </citation>
    <scope>NUCLEOTIDE SEQUENCE</scope>
    <source>
        <strain evidence="2">CBS 10118</strain>
    </source>
</reference>
<sequence length="303" mass="33210">MKVFLTGASGWVGRHVVPELLGRGHAVTALARSDAAVKHLESRGVQAVRGSLEDLKVLFDASREADAVIHLAYIHDFSDYGGKPAQIDYAAIRSMCSALEGSNKVIVCTSAITSQCQVETDRAFAGPRQEAEKVVFGFNDKGVRTVVVRLSPSVHGDGDHGLISFFIQMARAKGFTGYIGDGANTWSGVHVMDAARLYRMAIENHDLKAGTVLNGAEQHLEGTSFKDIQSIIAKRLDIPLKSFGSQEEAKEYFGGLTYFANFNMKPSTQITRDLTGWEPREIGLLEDLETGEYFSTENTFWKE</sequence>
<dbReference type="GeneID" id="30211290"/>
<dbReference type="SUPFAM" id="SSF51735">
    <property type="entry name" value="NAD(P)-binding Rossmann-fold domains"/>
    <property type="match status" value="1"/>
</dbReference>
<dbReference type="OrthoDB" id="10000533at2759"/>
<evidence type="ECO:0000313" key="2">
    <source>
        <dbReference type="EMBL" id="OCF23905.1"/>
    </source>
</evidence>
<dbReference type="PANTHER" id="PTHR48079:SF9">
    <property type="entry name" value="PUTATIVE-RELATED"/>
    <property type="match status" value="1"/>
</dbReference>
<dbReference type="GO" id="GO:0004029">
    <property type="term" value="F:aldehyde dehydrogenase (NAD+) activity"/>
    <property type="evidence" value="ECO:0007669"/>
    <property type="project" value="TreeGrafter"/>
</dbReference>
<keyword evidence="4" id="KW-1185">Reference proteome</keyword>
<dbReference type="InterPro" id="IPR036291">
    <property type="entry name" value="NAD(P)-bd_dom_sf"/>
</dbReference>
<dbReference type="InterPro" id="IPR001509">
    <property type="entry name" value="Epimerase_deHydtase"/>
</dbReference>
<dbReference type="InterPro" id="IPR051783">
    <property type="entry name" value="NAD(P)-dependent_oxidoreduct"/>
</dbReference>
<dbReference type="AlphaFoldDB" id="A0A1B9FYR7"/>
<dbReference type="GO" id="GO:0005737">
    <property type="term" value="C:cytoplasm"/>
    <property type="evidence" value="ECO:0007669"/>
    <property type="project" value="TreeGrafter"/>
</dbReference>
<dbReference type="CDD" id="cd05262">
    <property type="entry name" value="SDR_a7"/>
    <property type="match status" value="1"/>
</dbReference>
<name>A0A1B9FYR7_9TREE</name>
<dbReference type="PANTHER" id="PTHR48079">
    <property type="entry name" value="PROTEIN YEEZ"/>
    <property type="match status" value="1"/>
</dbReference>
<reference evidence="3" key="2">
    <citation type="submission" date="2013-07" db="EMBL/GenBank/DDBJ databases">
        <authorList>
            <consortium name="The Broad Institute Genome Sequencing Platform"/>
            <person name="Cuomo C."/>
            <person name="Litvintseva A."/>
            <person name="Chen Y."/>
            <person name="Heitman J."/>
            <person name="Sun S."/>
            <person name="Springer D."/>
            <person name="Dromer F."/>
            <person name="Young S.K."/>
            <person name="Zeng Q."/>
            <person name="Gargeya S."/>
            <person name="Fitzgerald M."/>
            <person name="Abouelleil A."/>
            <person name="Alvarado L."/>
            <person name="Berlin A.M."/>
            <person name="Chapman S.B."/>
            <person name="Dewar J."/>
            <person name="Goldberg J."/>
            <person name="Griggs A."/>
            <person name="Gujja S."/>
            <person name="Hansen M."/>
            <person name="Howarth C."/>
            <person name="Imamovic A."/>
            <person name="Larimer J."/>
            <person name="McCowan C."/>
            <person name="Murphy C."/>
            <person name="Pearson M."/>
            <person name="Priest M."/>
            <person name="Roberts A."/>
            <person name="Saif S."/>
            <person name="Shea T."/>
            <person name="Sykes S."/>
            <person name="Wortman J."/>
            <person name="Nusbaum C."/>
            <person name="Birren B."/>
        </authorList>
    </citation>
    <scope>NUCLEOTIDE SEQUENCE</scope>
    <source>
        <strain evidence="3">CBS 10118</strain>
    </source>
</reference>
<evidence type="ECO:0000313" key="3">
    <source>
        <dbReference type="EMBL" id="WVW85333.1"/>
    </source>
</evidence>
<evidence type="ECO:0000313" key="4">
    <source>
        <dbReference type="Proteomes" id="UP000092730"/>
    </source>
</evidence>
<organism evidence="2">
    <name type="scientific">Kwoniella bestiolae CBS 10118</name>
    <dbReference type="NCBI Taxonomy" id="1296100"/>
    <lineage>
        <taxon>Eukaryota</taxon>
        <taxon>Fungi</taxon>
        <taxon>Dikarya</taxon>
        <taxon>Basidiomycota</taxon>
        <taxon>Agaricomycotina</taxon>
        <taxon>Tremellomycetes</taxon>
        <taxon>Tremellales</taxon>
        <taxon>Cryptococcaceae</taxon>
        <taxon>Kwoniella</taxon>
    </lineage>
</organism>
<dbReference type="Proteomes" id="UP000092730">
    <property type="component" value="Chromosome 6"/>
</dbReference>
<dbReference type="EMBL" id="KI894023">
    <property type="protein sequence ID" value="OCF23905.1"/>
    <property type="molecule type" value="Genomic_DNA"/>
</dbReference>